<protein>
    <submittedName>
        <fullName evidence="2">Uncharacterized protein</fullName>
    </submittedName>
</protein>
<evidence type="ECO:0000256" key="1">
    <source>
        <dbReference type="SAM" id="MobiDB-lite"/>
    </source>
</evidence>
<reference evidence="2 3" key="1">
    <citation type="submission" date="2019-01" db="EMBL/GenBank/DDBJ databases">
        <title>Genome sequencing of strain FW10M-9.</title>
        <authorList>
            <person name="Heo J."/>
            <person name="Kim S.-J."/>
            <person name="Kim J.-S."/>
            <person name="Hong S.-B."/>
            <person name="Kwon S.-W."/>
        </authorList>
    </citation>
    <scope>NUCLEOTIDE SEQUENCE [LARGE SCALE GENOMIC DNA]</scope>
    <source>
        <strain evidence="2 3">FW10M-9</strain>
    </source>
</reference>
<evidence type="ECO:0000313" key="3">
    <source>
        <dbReference type="Proteomes" id="UP000292118"/>
    </source>
</evidence>
<dbReference type="AlphaFoldDB" id="A0A4P6F417"/>
<sequence length="117" mass="12211">MTAERITSAAETPAEMSIEGTWLVEAVDGCTCGVGPHGYYGAHEPGCGSVPLVNLATLAGWTDLLAGAEARGAREATREASALLRRWESTPALRRGTAARELRAALPRTTQTGGTDD</sequence>
<dbReference type="Proteomes" id="UP000292118">
    <property type="component" value="Chromosome"/>
</dbReference>
<dbReference type="KEGG" id="xya:ET471_08195"/>
<keyword evidence="3" id="KW-1185">Reference proteome</keyword>
<name>A0A4P6F417_9MICO</name>
<gene>
    <name evidence="2" type="ORF">ET471_08195</name>
</gene>
<proteinExistence type="predicted"/>
<evidence type="ECO:0000313" key="2">
    <source>
        <dbReference type="EMBL" id="QAY70015.1"/>
    </source>
</evidence>
<accession>A0A4P6F417</accession>
<dbReference type="EMBL" id="CP035493">
    <property type="protein sequence ID" value="QAY70015.1"/>
    <property type="molecule type" value="Genomic_DNA"/>
</dbReference>
<dbReference type="RefSeq" id="WP_129187528.1">
    <property type="nucleotide sequence ID" value="NZ_CP035493.1"/>
</dbReference>
<organism evidence="2 3">
    <name type="scientific">Xylanimonas protaetiae</name>
    <dbReference type="NCBI Taxonomy" id="2509457"/>
    <lineage>
        <taxon>Bacteria</taxon>
        <taxon>Bacillati</taxon>
        <taxon>Actinomycetota</taxon>
        <taxon>Actinomycetes</taxon>
        <taxon>Micrococcales</taxon>
        <taxon>Promicromonosporaceae</taxon>
        <taxon>Xylanimonas</taxon>
    </lineage>
</organism>
<feature type="compositionally biased region" description="Polar residues" evidence="1">
    <location>
        <begin position="108"/>
        <end position="117"/>
    </location>
</feature>
<dbReference type="OrthoDB" id="359066at2"/>
<feature type="region of interest" description="Disordered" evidence="1">
    <location>
        <begin position="95"/>
        <end position="117"/>
    </location>
</feature>